<dbReference type="EMBL" id="JXTB01000258">
    <property type="protein sequence ID" value="PON49590.1"/>
    <property type="molecule type" value="Genomic_DNA"/>
</dbReference>
<dbReference type="AlphaFoldDB" id="A0A2P5BLF2"/>
<protein>
    <submittedName>
        <fullName evidence="1">Uncharacterized protein</fullName>
    </submittedName>
</protein>
<reference evidence="2" key="1">
    <citation type="submission" date="2016-06" db="EMBL/GenBank/DDBJ databases">
        <title>Parallel loss of symbiosis genes in relatives of nitrogen-fixing non-legume Parasponia.</title>
        <authorList>
            <person name="Van Velzen R."/>
            <person name="Holmer R."/>
            <person name="Bu F."/>
            <person name="Rutten L."/>
            <person name="Van Zeijl A."/>
            <person name="Liu W."/>
            <person name="Santuari L."/>
            <person name="Cao Q."/>
            <person name="Sharma T."/>
            <person name="Shen D."/>
            <person name="Roswanjaya Y."/>
            <person name="Wardhani T."/>
            <person name="Kalhor M.S."/>
            <person name="Jansen J."/>
            <person name="Van den Hoogen J."/>
            <person name="Gungor B."/>
            <person name="Hartog M."/>
            <person name="Hontelez J."/>
            <person name="Verver J."/>
            <person name="Yang W.-C."/>
            <person name="Schijlen E."/>
            <person name="Repin R."/>
            <person name="Schilthuizen M."/>
            <person name="Schranz E."/>
            <person name="Heidstra R."/>
            <person name="Miyata K."/>
            <person name="Fedorova E."/>
            <person name="Kohlen W."/>
            <person name="Bisseling T."/>
            <person name="Smit S."/>
            <person name="Geurts R."/>
        </authorList>
    </citation>
    <scope>NUCLEOTIDE SEQUENCE [LARGE SCALE GENOMIC DNA]</scope>
    <source>
        <strain evidence="2">cv. WU1-14</strain>
    </source>
</reference>
<sequence>MPTITLQASDLRCKHNRVSKLRAPPDLGTRLIVDDGNPGGNGSVYVNDGVDQLNLVFWLLGEMGLLREVLVSLDGEIVGSIWHITVIYGRRSLTHLVEV</sequence>
<comment type="caution">
    <text evidence="1">The sequence shown here is derived from an EMBL/GenBank/DDBJ whole genome shotgun (WGS) entry which is preliminary data.</text>
</comment>
<accession>A0A2P5BLF2</accession>
<proteinExistence type="predicted"/>
<gene>
    <name evidence="1" type="ORF">PanWU01x14_229060</name>
</gene>
<keyword evidence="2" id="KW-1185">Reference proteome</keyword>
<name>A0A2P5BLF2_PARAD</name>
<evidence type="ECO:0000313" key="1">
    <source>
        <dbReference type="EMBL" id="PON49590.1"/>
    </source>
</evidence>
<evidence type="ECO:0000313" key="2">
    <source>
        <dbReference type="Proteomes" id="UP000237105"/>
    </source>
</evidence>
<dbReference type="Proteomes" id="UP000237105">
    <property type="component" value="Unassembled WGS sequence"/>
</dbReference>
<organism evidence="1 2">
    <name type="scientific">Parasponia andersonii</name>
    <name type="common">Sponia andersonii</name>
    <dbReference type="NCBI Taxonomy" id="3476"/>
    <lineage>
        <taxon>Eukaryota</taxon>
        <taxon>Viridiplantae</taxon>
        <taxon>Streptophyta</taxon>
        <taxon>Embryophyta</taxon>
        <taxon>Tracheophyta</taxon>
        <taxon>Spermatophyta</taxon>
        <taxon>Magnoliopsida</taxon>
        <taxon>eudicotyledons</taxon>
        <taxon>Gunneridae</taxon>
        <taxon>Pentapetalae</taxon>
        <taxon>rosids</taxon>
        <taxon>fabids</taxon>
        <taxon>Rosales</taxon>
        <taxon>Cannabaceae</taxon>
        <taxon>Parasponia</taxon>
    </lineage>
</organism>